<dbReference type="GO" id="GO:0005509">
    <property type="term" value="F:calcium ion binding"/>
    <property type="evidence" value="ECO:0007669"/>
    <property type="project" value="InterPro"/>
</dbReference>
<dbReference type="Gene3D" id="2.10.70.10">
    <property type="entry name" value="Complement Module, domain 1"/>
    <property type="match status" value="1"/>
</dbReference>
<dbReference type="PROSITE" id="PS01186">
    <property type="entry name" value="EGF_2"/>
    <property type="match status" value="1"/>
</dbReference>
<dbReference type="SMART" id="SM00179">
    <property type="entry name" value="EGF_CA"/>
    <property type="match status" value="1"/>
</dbReference>
<evidence type="ECO:0000256" key="2">
    <source>
        <dbReference type="PROSITE-ProRule" id="PRU00076"/>
    </source>
</evidence>
<dbReference type="FunFam" id="2.10.25.10:FF:000294">
    <property type="entry name" value="Delta-like protein"/>
    <property type="match status" value="1"/>
</dbReference>
<evidence type="ECO:0000313" key="6">
    <source>
        <dbReference type="WBParaSite" id="ASIM_0002024401-mRNA-1"/>
    </source>
</evidence>
<keyword evidence="1 2" id="KW-1015">Disulfide bond</keyword>
<dbReference type="SUPFAM" id="SSF57603">
    <property type="entry name" value="FnI-like domain"/>
    <property type="match status" value="1"/>
</dbReference>
<feature type="disulfide bond" evidence="2">
    <location>
        <begin position="28"/>
        <end position="45"/>
    </location>
</feature>
<evidence type="ECO:0000256" key="1">
    <source>
        <dbReference type="ARBA" id="ARBA00023157"/>
    </source>
</evidence>
<proteinExistence type="predicted"/>
<keyword evidence="2" id="KW-0245">EGF-like domain</keyword>
<feature type="domain" description="EGF-like" evidence="3">
    <location>
        <begin position="61"/>
        <end position="97"/>
    </location>
</feature>
<dbReference type="PROSITE" id="PS00022">
    <property type="entry name" value="EGF_1"/>
    <property type="match status" value="2"/>
</dbReference>
<dbReference type="EMBL" id="UYRR01037616">
    <property type="protein sequence ID" value="VDK70946.1"/>
    <property type="molecule type" value="Genomic_DNA"/>
</dbReference>
<dbReference type="Pfam" id="PF00008">
    <property type="entry name" value="EGF"/>
    <property type="match status" value="1"/>
</dbReference>
<feature type="disulfide bond" evidence="2">
    <location>
        <begin position="47"/>
        <end position="56"/>
    </location>
</feature>
<name>A0A0M3KGY0_ANISI</name>
<organism evidence="6">
    <name type="scientific">Anisakis simplex</name>
    <name type="common">Herring worm</name>
    <dbReference type="NCBI Taxonomy" id="6269"/>
    <lineage>
        <taxon>Eukaryota</taxon>
        <taxon>Metazoa</taxon>
        <taxon>Ecdysozoa</taxon>
        <taxon>Nematoda</taxon>
        <taxon>Chromadorea</taxon>
        <taxon>Rhabditida</taxon>
        <taxon>Spirurina</taxon>
        <taxon>Ascaridomorpha</taxon>
        <taxon>Ascaridoidea</taxon>
        <taxon>Anisakidae</taxon>
        <taxon>Anisakis</taxon>
        <taxon>Anisakis simplex complex</taxon>
    </lineage>
</organism>
<dbReference type="SUPFAM" id="SSF57196">
    <property type="entry name" value="EGF/Laminin"/>
    <property type="match status" value="1"/>
</dbReference>
<dbReference type="Proteomes" id="UP000267096">
    <property type="component" value="Unassembled WGS sequence"/>
</dbReference>
<dbReference type="InterPro" id="IPR000742">
    <property type="entry name" value="EGF"/>
</dbReference>
<dbReference type="Gene3D" id="2.10.25.10">
    <property type="entry name" value="Laminin"/>
    <property type="match status" value="1"/>
</dbReference>
<sequence length="193" mass="21353">MQPSNRILLRSTRSIEKDLDYCYHNSPCKNGGKCSSGGLQDFYYCNCTAGYAGKNCELKLSVGRCANVDCGKFGKCIANGLTVECRCDPNHYGHRCELTVRIPAMVRENAFPSEIVDGELLELSSNSVESVCKLSEDDFIPSGFAWTTFDCRQCACSNGLISCTERKCESRDCLNNDPSTGQPIQCPRNQVHF</sequence>
<feature type="domain" description="EGF-like" evidence="3">
    <location>
        <begin position="18"/>
        <end position="57"/>
    </location>
</feature>
<dbReference type="SMART" id="SM00181">
    <property type="entry name" value="EGF"/>
    <property type="match status" value="2"/>
</dbReference>
<accession>A0A0M3KGY0</accession>
<dbReference type="OrthoDB" id="5813299at2759"/>
<evidence type="ECO:0000313" key="5">
    <source>
        <dbReference type="Proteomes" id="UP000267096"/>
    </source>
</evidence>
<feature type="disulfide bond" evidence="2">
    <location>
        <begin position="87"/>
        <end position="96"/>
    </location>
</feature>
<reference evidence="4 5" key="2">
    <citation type="submission" date="2018-11" db="EMBL/GenBank/DDBJ databases">
        <authorList>
            <consortium name="Pathogen Informatics"/>
        </authorList>
    </citation>
    <scope>NUCLEOTIDE SEQUENCE [LARGE SCALE GENOMIC DNA]</scope>
</reference>
<evidence type="ECO:0000259" key="3">
    <source>
        <dbReference type="PROSITE" id="PS50026"/>
    </source>
</evidence>
<gene>
    <name evidence="4" type="ORF">ASIM_LOCUS19628</name>
</gene>
<dbReference type="PROSITE" id="PS50026">
    <property type="entry name" value="EGF_3"/>
    <property type="match status" value="2"/>
</dbReference>
<dbReference type="InterPro" id="IPR001881">
    <property type="entry name" value="EGF-like_Ca-bd_dom"/>
</dbReference>
<dbReference type="CDD" id="cd00054">
    <property type="entry name" value="EGF_CA"/>
    <property type="match status" value="1"/>
</dbReference>
<dbReference type="AlphaFoldDB" id="A0A0M3KGY0"/>
<comment type="caution">
    <text evidence="2">Lacks conserved residue(s) required for the propagation of feature annotation.</text>
</comment>
<keyword evidence="5" id="KW-1185">Reference proteome</keyword>
<evidence type="ECO:0000313" key="4">
    <source>
        <dbReference type="EMBL" id="VDK70946.1"/>
    </source>
</evidence>
<dbReference type="WBParaSite" id="ASIM_0002024401-mRNA-1">
    <property type="protein sequence ID" value="ASIM_0002024401-mRNA-1"/>
    <property type="gene ID" value="ASIM_0002024401"/>
</dbReference>
<reference evidence="6" key="1">
    <citation type="submission" date="2017-02" db="UniProtKB">
        <authorList>
            <consortium name="WormBaseParasite"/>
        </authorList>
    </citation>
    <scope>IDENTIFICATION</scope>
</reference>
<protein>
    <submittedName>
        <fullName evidence="6">EGF-like domain-containing protein</fullName>
    </submittedName>
</protein>